<organism evidence="2 3">
    <name type="scientific">Rotaria magnacalcarata</name>
    <dbReference type="NCBI Taxonomy" id="392030"/>
    <lineage>
        <taxon>Eukaryota</taxon>
        <taxon>Metazoa</taxon>
        <taxon>Spiralia</taxon>
        <taxon>Gnathifera</taxon>
        <taxon>Rotifera</taxon>
        <taxon>Eurotatoria</taxon>
        <taxon>Bdelloidea</taxon>
        <taxon>Philodinida</taxon>
        <taxon>Philodinidae</taxon>
        <taxon>Rotaria</taxon>
    </lineage>
</organism>
<comment type="caution">
    <text evidence="2">The sequence shown here is derived from an EMBL/GenBank/DDBJ whole genome shotgun (WGS) entry which is preliminary data.</text>
</comment>
<feature type="non-terminal residue" evidence="2">
    <location>
        <position position="80"/>
    </location>
</feature>
<feature type="non-terminal residue" evidence="2">
    <location>
        <position position="1"/>
    </location>
</feature>
<dbReference type="AlphaFoldDB" id="A0A8S3CN42"/>
<gene>
    <name evidence="2" type="ORF">SMN809_LOCUS51954</name>
</gene>
<feature type="compositionally biased region" description="Polar residues" evidence="1">
    <location>
        <begin position="59"/>
        <end position="72"/>
    </location>
</feature>
<proteinExistence type="predicted"/>
<evidence type="ECO:0000256" key="1">
    <source>
        <dbReference type="SAM" id="MobiDB-lite"/>
    </source>
</evidence>
<protein>
    <submittedName>
        <fullName evidence="2">Uncharacterized protein</fullName>
    </submittedName>
</protein>
<feature type="compositionally biased region" description="Low complexity" evidence="1">
    <location>
        <begin position="1"/>
        <end position="13"/>
    </location>
</feature>
<evidence type="ECO:0000313" key="2">
    <source>
        <dbReference type="EMBL" id="CAF4905461.1"/>
    </source>
</evidence>
<name>A0A8S3CN42_9BILA</name>
<dbReference type="Proteomes" id="UP000676336">
    <property type="component" value="Unassembled WGS sequence"/>
</dbReference>
<accession>A0A8S3CN42</accession>
<sequence>LITIRTANTNINNSSFTNGSAQLQSNRLQNSTSSNSLFGPPHHLGTLNDSNHDMINIPAYTTLNSASPNKINPTPPPTVT</sequence>
<reference evidence="2" key="1">
    <citation type="submission" date="2021-02" db="EMBL/GenBank/DDBJ databases">
        <authorList>
            <person name="Nowell W R."/>
        </authorList>
    </citation>
    <scope>NUCLEOTIDE SEQUENCE</scope>
</reference>
<dbReference type="EMBL" id="CAJOBI010175378">
    <property type="protein sequence ID" value="CAF4905461.1"/>
    <property type="molecule type" value="Genomic_DNA"/>
</dbReference>
<evidence type="ECO:0000313" key="3">
    <source>
        <dbReference type="Proteomes" id="UP000676336"/>
    </source>
</evidence>
<feature type="region of interest" description="Disordered" evidence="1">
    <location>
        <begin position="1"/>
        <end position="80"/>
    </location>
</feature>
<feature type="compositionally biased region" description="Polar residues" evidence="1">
    <location>
        <begin position="14"/>
        <end position="37"/>
    </location>
</feature>